<dbReference type="Gene3D" id="3.40.50.2300">
    <property type="match status" value="2"/>
</dbReference>
<evidence type="ECO:0000259" key="4">
    <source>
        <dbReference type="PROSITE" id="PS50949"/>
    </source>
</evidence>
<accession>A0ABP8KTX2</accession>
<proteinExistence type="predicted"/>
<dbReference type="InterPro" id="IPR000524">
    <property type="entry name" value="Tscrpt_reg_HTH_GntR"/>
</dbReference>
<protein>
    <submittedName>
        <fullName evidence="5">GntR family transcriptional regulator</fullName>
    </submittedName>
</protein>
<dbReference type="PANTHER" id="PTHR38445:SF10">
    <property type="entry name" value="GNTR-FAMILY TRANSCRIPTIONAL REGULATOR"/>
    <property type="match status" value="1"/>
</dbReference>
<dbReference type="Gene3D" id="1.10.10.10">
    <property type="entry name" value="Winged helix-like DNA-binding domain superfamily/Winged helix DNA-binding domain"/>
    <property type="match status" value="1"/>
</dbReference>
<dbReference type="InterPro" id="IPR036388">
    <property type="entry name" value="WH-like_DNA-bd_sf"/>
</dbReference>
<dbReference type="PANTHER" id="PTHR38445">
    <property type="entry name" value="HTH-TYPE TRANSCRIPTIONAL REPRESSOR YTRA"/>
    <property type="match status" value="1"/>
</dbReference>
<evidence type="ECO:0000256" key="3">
    <source>
        <dbReference type="ARBA" id="ARBA00023163"/>
    </source>
</evidence>
<dbReference type="SMART" id="SM00345">
    <property type="entry name" value="HTH_GNTR"/>
    <property type="match status" value="1"/>
</dbReference>
<keyword evidence="1" id="KW-0805">Transcription regulation</keyword>
<dbReference type="EMBL" id="BAABHB010000014">
    <property type="protein sequence ID" value="GAA4416546.1"/>
    <property type="molecule type" value="Genomic_DNA"/>
</dbReference>
<sequence length="337" mass="38519">MRDLIQIATASSRPKYRQIVDEVLAFIEKGTLQQGQQLPSISELAGWQGVAKVTVAKAYEELRQRGAILSQHGKGFYVARTDIRSSLNVFVLFDTLNAYKEVLYHSLKEALPPDTRLSLFFHHYDVEQFERLIQNSLGLYNYYVIMPHFNEDMSAIVRLIPTDKLLVIDKAIPTLQGEYAAVYQDFRRDIFEGLQAAEPRLQQYKKLTLVLSQDHFQFVPDEITHGFYDYARQTNIPCAVVDRFDTTLLSSGEAYLLFADWDLITFIKAVREKGWKLGNEIGLISYDDTPMKEILENGITVISTDFALMGRTAGECMLNKTTEQLPNPSRMILRATL</sequence>
<reference evidence="6" key="1">
    <citation type="journal article" date="2019" name="Int. J. Syst. Evol. Microbiol.">
        <title>The Global Catalogue of Microorganisms (GCM) 10K type strain sequencing project: providing services to taxonomists for standard genome sequencing and annotation.</title>
        <authorList>
            <consortium name="The Broad Institute Genomics Platform"/>
            <consortium name="The Broad Institute Genome Sequencing Center for Infectious Disease"/>
            <person name="Wu L."/>
            <person name="Ma J."/>
        </authorList>
    </citation>
    <scope>NUCLEOTIDE SEQUENCE [LARGE SCALE GENOMIC DNA]</scope>
    <source>
        <strain evidence="6">JCM 17925</strain>
    </source>
</reference>
<dbReference type="InterPro" id="IPR028082">
    <property type="entry name" value="Peripla_BP_I"/>
</dbReference>
<dbReference type="CDD" id="cd07377">
    <property type="entry name" value="WHTH_GntR"/>
    <property type="match status" value="1"/>
</dbReference>
<dbReference type="Pfam" id="PF00392">
    <property type="entry name" value="GntR"/>
    <property type="match status" value="1"/>
</dbReference>
<dbReference type="PROSITE" id="PS50949">
    <property type="entry name" value="HTH_GNTR"/>
    <property type="match status" value="1"/>
</dbReference>
<evidence type="ECO:0000256" key="2">
    <source>
        <dbReference type="ARBA" id="ARBA00023125"/>
    </source>
</evidence>
<dbReference type="SUPFAM" id="SSF46785">
    <property type="entry name" value="Winged helix' DNA-binding domain"/>
    <property type="match status" value="1"/>
</dbReference>
<dbReference type="Proteomes" id="UP001500936">
    <property type="component" value="Unassembled WGS sequence"/>
</dbReference>
<feature type="domain" description="HTH gntR-type" evidence="4">
    <location>
        <begin position="13"/>
        <end position="81"/>
    </location>
</feature>
<dbReference type="InterPro" id="IPR046335">
    <property type="entry name" value="LacI/GalR-like_sensor"/>
</dbReference>
<evidence type="ECO:0000313" key="5">
    <source>
        <dbReference type="EMBL" id="GAA4416546.1"/>
    </source>
</evidence>
<keyword evidence="6" id="KW-1185">Reference proteome</keyword>
<comment type="caution">
    <text evidence="5">The sequence shown here is derived from an EMBL/GenBank/DDBJ whole genome shotgun (WGS) entry which is preliminary data.</text>
</comment>
<gene>
    <name evidence="5" type="ORF">GCM10023187_48070</name>
</gene>
<dbReference type="InterPro" id="IPR036390">
    <property type="entry name" value="WH_DNA-bd_sf"/>
</dbReference>
<keyword evidence="2" id="KW-0238">DNA-binding</keyword>
<dbReference type="RefSeq" id="WP_345270601.1">
    <property type="nucleotide sequence ID" value="NZ_BAABHB010000014.1"/>
</dbReference>
<organism evidence="5 6">
    <name type="scientific">Nibrella viscosa</name>
    <dbReference type="NCBI Taxonomy" id="1084524"/>
    <lineage>
        <taxon>Bacteria</taxon>
        <taxon>Pseudomonadati</taxon>
        <taxon>Bacteroidota</taxon>
        <taxon>Cytophagia</taxon>
        <taxon>Cytophagales</taxon>
        <taxon>Spirosomataceae</taxon>
        <taxon>Nibrella</taxon>
    </lineage>
</organism>
<dbReference type="SUPFAM" id="SSF53822">
    <property type="entry name" value="Periplasmic binding protein-like I"/>
    <property type="match status" value="1"/>
</dbReference>
<keyword evidence="3" id="KW-0804">Transcription</keyword>
<evidence type="ECO:0000256" key="1">
    <source>
        <dbReference type="ARBA" id="ARBA00023015"/>
    </source>
</evidence>
<name>A0ABP8KTX2_9BACT</name>
<dbReference type="Pfam" id="PF13377">
    <property type="entry name" value="Peripla_BP_3"/>
    <property type="match status" value="1"/>
</dbReference>
<evidence type="ECO:0000313" key="6">
    <source>
        <dbReference type="Proteomes" id="UP001500936"/>
    </source>
</evidence>